<evidence type="ECO:0000256" key="2">
    <source>
        <dbReference type="ARBA" id="ARBA00010617"/>
    </source>
</evidence>
<evidence type="ECO:0000256" key="3">
    <source>
        <dbReference type="ARBA" id="ARBA00022723"/>
    </source>
</evidence>
<evidence type="ECO:0000256" key="5">
    <source>
        <dbReference type="PIRSR" id="PIRSR602403-1"/>
    </source>
</evidence>
<dbReference type="SUPFAM" id="SSF48264">
    <property type="entry name" value="Cytochrome P450"/>
    <property type="match status" value="1"/>
</dbReference>
<dbReference type="InterPro" id="IPR017972">
    <property type="entry name" value="Cyt_P450_CS"/>
</dbReference>
<keyword evidence="4 5" id="KW-0408">Iron</keyword>
<keyword evidence="8" id="KW-1185">Reference proteome</keyword>
<keyword evidence="6" id="KW-0560">Oxidoreductase</keyword>
<keyword evidence="5 6" id="KW-0349">Heme</keyword>
<dbReference type="GO" id="GO:0020037">
    <property type="term" value="F:heme binding"/>
    <property type="evidence" value="ECO:0007669"/>
    <property type="project" value="InterPro"/>
</dbReference>
<dbReference type="InterPro" id="IPR053007">
    <property type="entry name" value="CYP450_monoxygenase_sec-met"/>
</dbReference>
<dbReference type="InterPro" id="IPR002403">
    <property type="entry name" value="Cyt_P450_E_grp-IV"/>
</dbReference>
<protein>
    <submittedName>
        <fullName evidence="7">Related to cytochrome P450 7B1</fullName>
    </submittedName>
</protein>
<keyword evidence="6" id="KW-0503">Monooxygenase</keyword>
<dbReference type="AlphaFoldDB" id="A0A1L7XH87"/>
<evidence type="ECO:0000256" key="6">
    <source>
        <dbReference type="RuleBase" id="RU000461"/>
    </source>
</evidence>
<dbReference type="GO" id="GO:0005506">
    <property type="term" value="F:iron ion binding"/>
    <property type="evidence" value="ECO:0007669"/>
    <property type="project" value="InterPro"/>
</dbReference>
<evidence type="ECO:0000256" key="1">
    <source>
        <dbReference type="ARBA" id="ARBA00001971"/>
    </source>
</evidence>
<dbReference type="Gene3D" id="1.10.630.10">
    <property type="entry name" value="Cytochrome P450"/>
    <property type="match status" value="1"/>
</dbReference>
<evidence type="ECO:0000313" key="7">
    <source>
        <dbReference type="EMBL" id="CZR64378.1"/>
    </source>
</evidence>
<dbReference type="STRING" id="576137.A0A1L7XH87"/>
<comment type="cofactor">
    <cofactor evidence="1 5">
        <name>heme</name>
        <dbReference type="ChEBI" id="CHEBI:30413"/>
    </cofactor>
</comment>
<evidence type="ECO:0000256" key="4">
    <source>
        <dbReference type="ARBA" id="ARBA00023004"/>
    </source>
</evidence>
<name>A0A1L7XH87_9HELO</name>
<organism evidence="7 8">
    <name type="scientific">Phialocephala subalpina</name>
    <dbReference type="NCBI Taxonomy" id="576137"/>
    <lineage>
        <taxon>Eukaryota</taxon>
        <taxon>Fungi</taxon>
        <taxon>Dikarya</taxon>
        <taxon>Ascomycota</taxon>
        <taxon>Pezizomycotina</taxon>
        <taxon>Leotiomycetes</taxon>
        <taxon>Helotiales</taxon>
        <taxon>Mollisiaceae</taxon>
        <taxon>Phialocephala</taxon>
        <taxon>Phialocephala fortinii species complex</taxon>
    </lineage>
</organism>
<dbReference type="PANTHER" id="PTHR47582">
    <property type="entry name" value="P450, PUTATIVE (EUROFUNG)-RELATED"/>
    <property type="match status" value="1"/>
</dbReference>
<proteinExistence type="inferred from homology"/>
<dbReference type="InterPro" id="IPR001128">
    <property type="entry name" value="Cyt_P450"/>
</dbReference>
<reference evidence="7 8" key="1">
    <citation type="submission" date="2016-03" db="EMBL/GenBank/DDBJ databases">
        <authorList>
            <person name="Ploux O."/>
        </authorList>
    </citation>
    <scope>NUCLEOTIDE SEQUENCE [LARGE SCALE GENOMIC DNA]</scope>
    <source>
        <strain evidence="7 8">UAMH 11012</strain>
    </source>
</reference>
<dbReference type="PROSITE" id="PS00086">
    <property type="entry name" value="CYTOCHROME_P450"/>
    <property type="match status" value="1"/>
</dbReference>
<dbReference type="Proteomes" id="UP000184330">
    <property type="component" value="Unassembled WGS sequence"/>
</dbReference>
<dbReference type="InterPro" id="IPR036396">
    <property type="entry name" value="Cyt_P450_sf"/>
</dbReference>
<dbReference type="EMBL" id="FJOG01000026">
    <property type="protein sequence ID" value="CZR64378.1"/>
    <property type="molecule type" value="Genomic_DNA"/>
</dbReference>
<feature type="binding site" description="axial binding residue" evidence="5">
    <location>
        <position position="443"/>
    </location>
    <ligand>
        <name>heme</name>
        <dbReference type="ChEBI" id="CHEBI:30413"/>
    </ligand>
    <ligandPart>
        <name>Fe</name>
        <dbReference type="ChEBI" id="CHEBI:18248"/>
    </ligandPart>
</feature>
<dbReference type="PRINTS" id="PR00465">
    <property type="entry name" value="EP450IV"/>
</dbReference>
<dbReference type="CDD" id="cd11040">
    <property type="entry name" value="CYP7_CYP8-like"/>
    <property type="match status" value="1"/>
</dbReference>
<sequence>MFSILSIASIVLLLYVLLTRHFRKSDPREPPLLLPRIPLVGHILGFLQQGVIYLDDLSKSPVFSLSILNYKIHIITDPSLVSTVHRSRDLTFDPIIVDMVSAMIGYSPNILSLMQDTTHGGSSRYLADTYTSMQQSLVPGPRLWEMNAKVLEKTSHIVNGIGSNFDEKRLWYWIRDSFTKATCETLFGIHHPLQDSSLVQAVWDFDAYQIAIMLMPRVISNIFPPTGRVLAAHGRARAAFRQFYADPNKCDHPSVSDMVRSRMKVNRLYGVPAEEMGNSELGLIFVATTNAIPTLYWVILYIFSNPKLVSELRNHLEQSGVVTSAGDVEGTRKLRIDHTKFQERCPLLVAAYNETMRLTNLQPSIRVVREDFVLSCGGINEKGNPEGYLLKKGSLVMAPARILHLSREIWGEDAEAFRHERWLALTKVQKRAFIPFGGGKHLCPGRDFAFAEIVGTLAVLILGFEITGSDGDVVRIPVGMETKFGVAGPSEDGKALKIKVRRRPGWEDVVWEFGAGA</sequence>
<comment type="similarity">
    <text evidence="2 6">Belongs to the cytochrome P450 family.</text>
</comment>
<dbReference type="PANTHER" id="PTHR47582:SF1">
    <property type="entry name" value="P450, PUTATIVE (EUROFUNG)-RELATED"/>
    <property type="match status" value="1"/>
</dbReference>
<dbReference type="GO" id="GO:0016705">
    <property type="term" value="F:oxidoreductase activity, acting on paired donors, with incorporation or reduction of molecular oxygen"/>
    <property type="evidence" value="ECO:0007669"/>
    <property type="project" value="InterPro"/>
</dbReference>
<dbReference type="OrthoDB" id="1470350at2759"/>
<dbReference type="GO" id="GO:0004497">
    <property type="term" value="F:monooxygenase activity"/>
    <property type="evidence" value="ECO:0007669"/>
    <property type="project" value="UniProtKB-KW"/>
</dbReference>
<gene>
    <name evidence="7" type="ORF">PAC_14276</name>
</gene>
<accession>A0A1L7XH87</accession>
<keyword evidence="3 5" id="KW-0479">Metal-binding</keyword>
<dbReference type="Pfam" id="PF00067">
    <property type="entry name" value="p450"/>
    <property type="match status" value="1"/>
</dbReference>
<evidence type="ECO:0000313" key="8">
    <source>
        <dbReference type="Proteomes" id="UP000184330"/>
    </source>
</evidence>